<dbReference type="Pfam" id="PF01081">
    <property type="entry name" value="Aldolase"/>
    <property type="match status" value="1"/>
</dbReference>
<dbReference type="SUPFAM" id="SSF51569">
    <property type="entry name" value="Aldolase"/>
    <property type="match status" value="1"/>
</dbReference>
<evidence type="ECO:0000256" key="5">
    <source>
        <dbReference type="ARBA" id="ARBA00023277"/>
    </source>
</evidence>
<name>A0ABP7PSZ0_9ACTN</name>
<evidence type="ECO:0000313" key="6">
    <source>
        <dbReference type="EMBL" id="GAA3970779.1"/>
    </source>
</evidence>
<protein>
    <submittedName>
        <fullName evidence="6">Bifunctional 4-hydroxy-2-oxoglutarate aldolase/2-dehydro-3-deoxy-phosphogluconate aldolase</fullName>
    </submittedName>
</protein>
<evidence type="ECO:0000313" key="7">
    <source>
        <dbReference type="Proteomes" id="UP001500034"/>
    </source>
</evidence>
<evidence type="ECO:0000256" key="1">
    <source>
        <dbReference type="ARBA" id="ARBA00004761"/>
    </source>
</evidence>
<comment type="similarity">
    <text evidence="2">Belongs to the KHG/KDPG aldolase family.</text>
</comment>
<dbReference type="PANTHER" id="PTHR30246:SF1">
    <property type="entry name" value="2-DEHYDRO-3-DEOXY-6-PHOSPHOGALACTONATE ALDOLASE-RELATED"/>
    <property type="match status" value="1"/>
</dbReference>
<dbReference type="Gene3D" id="3.20.20.70">
    <property type="entry name" value="Aldolase class I"/>
    <property type="match status" value="1"/>
</dbReference>
<organism evidence="6 7">
    <name type="scientific">Streptomyces marokkonensis</name>
    <dbReference type="NCBI Taxonomy" id="324855"/>
    <lineage>
        <taxon>Bacteria</taxon>
        <taxon>Bacillati</taxon>
        <taxon>Actinomycetota</taxon>
        <taxon>Actinomycetes</taxon>
        <taxon>Kitasatosporales</taxon>
        <taxon>Streptomycetaceae</taxon>
        <taxon>Streptomyces</taxon>
    </lineage>
</organism>
<reference evidence="7" key="1">
    <citation type="journal article" date="2019" name="Int. J. Syst. Evol. Microbiol.">
        <title>The Global Catalogue of Microorganisms (GCM) 10K type strain sequencing project: providing services to taxonomists for standard genome sequencing and annotation.</title>
        <authorList>
            <consortium name="The Broad Institute Genomics Platform"/>
            <consortium name="The Broad Institute Genome Sequencing Center for Infectious Disease"/>
            <person name="Wu L."/>
            <person name="Ma J."/>
        </authorList>
    </citation>
    <scope>NUCLEOTIDE SEQUENCE [LARGE SCALE GENOMIC DNA]</scope>
    <source>
        <strain evidence="7">JCM 17027</strain>
    </source>
</reference>
<comment type="subunit">
    <text evidence="3">Homotrimer.</text>
</comment>
<dbReference type="PROSITE" id="PS00160">
    <property type="entry name" value="ALDOLASE_KDPG_KHG_2"/>
    <property type="match status" value="1"/>
</dbReference>
<keyword evidence="7" id="KW-1185">Reference proteome</keyword>
<dbReference type="InterPro" id="IPR013785">
    <property type="entry name" value="Aldolase_TIM"/>
</dbReference>
<keyword evidence="5" id="KW-0119">Carbohydrate metabolism</keyword>
<dbReference type="InterPro" id="IPR000887">
    <property type="entry name" value="Aldlse_KDPG_KHG"/>
</dbReference>
<evidence type="ECO:0000256" key="4">
    <source>
        <dbReference type="ARBA" id="ARBA00023239"/>
    </source>
</evidence>
<dbReference type="Proteomes" id="UP001500034">
    <property type="component" value="Unassembled WGS sequence"/>
</dbReference>
<comment type="caution">
    <text evidence="6">The sequence shown here is derived from an EMBL/GenBank/DDBJ whole genome shotgun (WGS) entry which is preliminary data.</text>
</comment>
<keyword evidence="4" id="KW-0456">Lyase</keyword>
<comment type="pathway">
    <text evidence="1">Carbohydrate acid metabolism.</text>
</comment>
<dbReference type="PANTHER" id="PTHR30246">
    <property type="entry name" value="2-KETO-3-DEOXY-6-PHOSPHOGLUCONATE ALDOLASE"/>
    <property type="match status" value="1"/>
</dbReference>
<gene>
    <name evidence="6" type="ORF">GCM10022384_22330</name>
</gene>
<dbReference type="InterPro" id="IPR031338">
    <property type="entry name" value="KDPG/KHG_AS_2"/>
</dbReference>
<accession>A0ABP7PSZ0</accession>
<sequence>MVTPPGDPRPTPTFLDVTMNAPQPRATDSFSAVLRRTRLAAIVRGPDADAALRTVLTLLDEGVSLVEVSLNTADALGVIRRAVAEAGPSAFVGAGTVLTEDDVARAREAGASWIVTPALTESLAASVRVGLPVLAGALTPTEAVAARRAGADAVKLFPASLGGPSYLKALRDPFPDLPFVPVGGVDLTGAEQYLAHGAVAVGVGSPLVGDAARGGDLEALRERARRFVALCAGDTTRGRA</sequence>
<dbReference type="CDD" id="cd00452">
    <property type="entry name" value="KDPG_aldolase"/>
    <property type="match status" value="1"/>
</dbReference>
<dbReference type="EMBL" id="BAABCQ010000032">
    <property type="protein sequence ID" value="GAA3970779.1"/>
    <property type="molecule type" value="Genomic_DNA"/>
</dbReference>
<evidence type="ECO:0000256" key="2">
    <source>
        <dbReference type="ARBA" id="ARBA00006906"/>
    </source>
</evidence>
<proteinExistence type="inferred from homology"/>
<dbReference type="NCBIfam" id="TIGR01182">
    <property type="entry name" value="eda"/>
    <property type="match status" value="1"/>
</dbReference>
<evidence type="ECO:0000256" key="3">
    <source>
        <dbReference type="ARBA" id="ARBA00011233"/>
    </source>
</evidence>